<proteinExistence type="predicted"/>
<dbReference type="Proteomes" id="UP000006633">
    <property type="component" value="Chromosome"/>
</dbReference>
<dbReference type="HOGENOM" id="CLU_2398165_0_0_5"/>
<name>D7A2J5_ANCN5</name>
<dbReference type="EMBL" id="CP002026">
    <property type="protein sequence ID" value="ADH91525.1"/>
    <property type="molecule type" value="Genomic_DNA"/>
</dbReference>
<protein>
    <submittedName>
        <fullName evidence="2">Uncharacterized protein</fullName>
    </submittedName>
</protein>
<dbReference type="OrthoDB" id="9802662at2"/>
<dbReference type="InterPro" id="IPR008482">
    <property type="entry name" value="DUF763"/>
</dbReference>
<keyword evidence="3" id="KW-1185">Reference proteome</keyword>
<dbReference type="PANTHER" id="PTHR38597">
    <property type="entry name" value="BLL3834 PROTEIN"/>
    <property type="match status" value="1"/>
</dbReference>
<gene>
    <name evidence="2" type="ordered locus">Snov_4259</name>
</gene>
<feature type="region of interest" description="Disordered" evidence="1">
    <location>
        <begin position="65"/>
        <end position="93"/>
    </location>
</feature>
<accession>D7A2J5</accession>
<dbReference type="Pfam" id="PF05559">
    <property type="entry name" value="DUF763"/>
    <property type="match status" value="1"/>
</dbReference>
<reference evidence="2 3" key="1">
    <citation type="journal article" date="2012" name="Stand. Genomic Sci.">
        <title>Complete genome sequence of the facultatively chemolithoautotrophic and methylotrophic alpha Proteobacterium Starkeya novella type strain (ATCC 8093(T)).</title>
        <authorList>
            <person name="Kappler U."/>
            <person name="Davenport K."/>
            <person name="Beatson S."/>
            <person name="Lucas S."/>
            <person name="Lapidus A."/>
            <person name="Copeland A."/>
            <person name="Berry K.W."/>
            <person name="Glavina Del Rio T."/>
            <person name="Hammon N."/>
            <person name="Dalin E."/>
            <person name="Tice H."/>
            <person name="Pitluck S."/>
            <person name="Richardson P."/>
            <person name="Bruce D."/>
            <person name="Goodwin L.A."/>
            <person name="Han C."/>
            <person name="Tapia R."/>
            <person name="Detter J.C."/>
            <person name="Chang Y.J."/>
            <person name="Jeffries C.D."/>
            <person name="Land M."/>
            <person name="Hauser L."/>
            <person name="Kyrpides N.C."/>
            <person name="Goker M."/>
            <person name="Ivanova N."/>
            <person name="Klenk H.P."/>
            <person name="Woyke T."/>
        </authorList>
    </citation>
    <scope>NUCLEOTIDE SEQUENCE [LARGE SCALE GENOMIC DNA]</scope>
    <source>
        <strain evidence="3">ATCC 8093 / DSM 506 / JCM 20403 / CCM 1077 / IAM 12100 / NBRC 12443 / NCIMB 10456</strain>
    </source>
</reference>
<organism evidence="2 3">
    <name type="scientific">Ancylobacter novellus (strain ATCC 8093 / DSM 506 / JCM 20403 / CCM 1077 / IAM 12100 / NBRC 12443 / NCIMB 10456)</name>
    <name type="common">Starkeya novella</name>
    <dbReference type="NCBI Taxonomy" id="639283"/>
    <lineage>
        <taxon>Bacteria</taxon>
        <taxon>Pseudomonadati</taxon>
        <taxon>Pseudomonadota</taxon>
        <taxon>Alphaproteobacteria</taxon>
        <taxon>Hyphomicrobiales</taxon>
        <taxon>Xanthobacteraceae</taxon>
        <taxon>Ancylobacter</taxon>
    </lineage>
</organism>
<dbReference type="PANTHER" id="PTHR38597:SF1">
    <property type="entry name" value="BLL3834 PROTEIN"/>
    <property type="match status" value="1"/>
</dbReference>
<dbReference type="KEGG" id="sno:Snov_4259"/>
<sequence length="93" mass="10200">MPRCAGSAGLLLHTGRVPPWLAERMTELGAVISEAIIRHYSRDELLRRLAHAFWFQSFGAVRGTDRHSSPGYKPPAPAAILPPSNMAAKPTMH</sequence>
<dbReference type="eggNOG" id="COG1415">
    <property type="taxonomic scope" value="Bacteria"/>
</dbReference>
<evidence type="ECO:0000256" key="1">
    <source>
        <dbReference type="SAM" id="MobiDB-lite"/>
    </source>
</evidence>
<dbReference type="AlphaFoldDB" id="D7A2J5"/>
<evidence type="ECO:0000313" key="2">
    <source>
        <dbReference type="EMBL" id="ADH91525.1"/>
    </source>
</evidence>
<evidence type="ECO:0000313" key="3">
    <source>
        <dbReference type="Proteomes" id="UP000006633"/>
    </source>
</evidence>